<dbReference type="OrthoDB" id="10325937at2759"/>
<protein>
    <submittedName>
        <fullName evidence="1">Uncharacterized protein</fullName>
    </submittedName>
</protein>
<accession>A0A9P0HGG6</accession>
<sequence length="125" mass="14168">MELTTLLMALGVVLQWTRFQVAFALTLMPLRPNVSCFYTIEMDEDVTAFLSFGYPLTLGFSFAIGQYVTLQLTLPPQVSFSINCLQPLFPPSFYFLALPTLSLRLPPPAFPSEFAPPEWFTFDKE</sequence>
<keyword evidence="2" id="KW-1185">Reference proteome</keyword>
<evidence type="ECO:0000313" key="1">
    <source>
        <dbReference type="EMBL" id="CAH1402030.1"/>
    </source>
</evidence>
<proteinExistence type="predicted"/>
<dbReference type="EMBL" id="OV725081">
    <property type="protein sequence ID" value="CAH1402030.1"/>
    <property type="molecule type" value="Genomic_DNA"/>
</dbReference>
<dbReference type="Proteomes" id="UP001152798">
    <property type="component" value="Chromosome 5"/>
</dbReference>
<organism evidence="1 2">
    <name type="scientific">Nezara viridula</name>
    <name type="common">Southern green stink bug</name>
    <name type="synonym">Cimex viridulus</name>
    <dbReference type="NCBI Taxonomy" id="85310"/>
    <lineage>
        <taxon>Eukaryota</taxon>
        <taxon>Metazoa</taxon>
        <taxon>Ecdysozoa</taxon>
        <taxon>Arthropoda</taxon>
        <taxon>Hexapoda</taxon>
        <taxon>Insecta</taxon>
        <taxon>Pterygota</taxon>
        <taxon>Neoptera</taxon>
        <taxon>Paraneoptera</taxon>
        <taxon>Hemiptera</taxon>
        <taxon>Heteroptera</taxon>
        <taxon>Panheteroptera</taxon>
        <taxon>Pentatomomorpha</taxon>
        <taxon>Pentatomoidea</taxon>
        <taxon>Pentatomidae</taxon>
        <taxon>Pentatominae</taxon>
        <taxon>Nezara</taxon>
    </lineage>
</organism>
<dbReference type="AlphaFoldDB" id="A0A9P0HGG6"/>
<gene>
    <name evidence="1" type="ORF">NEZAVI_LOCUS10946</name>
</gene>
<reference evidence="1" key="1">
    <citation type="submission" date="2022-01" db="EMBL/GenBank/DDBJ databases">
        <authorList>
            <person name="King R."/>
        </authorList>
    </citation>
    <scope>NUCLEOTIDE SEQUENCE</scope>
</reference>
<evidence type="ECO:0000313" key="2">
    <source>
        <dbReference type="Proteomes" id="UP001152798"/>
    </source>
</evidence>
<name>A0A9P0HGG6_NEZVI</name>